<reference evidence="1 2" key="1">
    <citation type="submission" date="2011-12" db="EMBL/GenBank/DDBJ databases">
        <title>Whole genome shotgun sequence of Gordonia effusa NBRC 100432.</title>
        <authorList>
            <person name="Yoshida I."/>
            <person name="Takarada H."/>
            <person name="Hosoyama A."/>
            <person name="Tsuchikane K."/>
            <person name="Katsumata H."/>
            <person name="Yamazaki S."/>
            <person name="Fujita N."/>
        </authorList>
    </citation>
    <scope>NUCLEOTIDE SEQUENCE [LARGE SCALE GENOMIC DNA]</scope>
    <source>
        <strain evidence="1 2">NBRC 100432</strain>
    </source>
</reference>
<gene>
    <name evidence="1" type="ORF">GOEFS_110_00070</name>
</gene>
<proteinExistence type="predicted"/>
<dbReference type="RefSeq" id="WP_007319614.1">
    <property type="nucleotide sequence ID" value="NZ_BAEH01000110.1"/>
</dbReference>
<accession>H0R5C8</accession>
<dbReference type="EMBL" id="BAEH01000110">
    <property type="protein sequence ID" value="GAB20279.1"/>
    <property type="molecule type" value="Genomic_DNA"/>
</dbReference>
<keyword evidence="2" id="KW-1185">Reference proteome</keyword>
<dbReference type="Proteomes" id="UP000035034">
    <property type="component" value="Unassembled WGS sequence"/>
</dbReference>
<evidence type="ECO:0000313" key="1">
    <source>
        <dbReference type="EMBL" id="GAB20279.1"/>
    </source>
</evidence>
<dbReference type="CDD" id="cd09729">
    <property type="entry name" value="Cse1_I-E"/>
    <property type="match status" value="1"/>
</dbReference>
<dbReference type="NCBIfam" id="TIGR02547">
    <property type="entry name" value="casA_cse1"/>
    <property type="match status" value="1"/>
</dbReference>
<comment type="caution">
    <text evidence="1">The sequence shown here is derived from an EMBL/GenBank/DDBJ whole genome shotgun (WGS) entry which is preliminary data.</text>
</comment>
<dbReference type="Pfam" id="PF09481">
    <property type="entry name" value="CRISPR_Cse1"/>
    <property type="match status" value="1"/>
</dbReference>
<protein>
    <submittedName>
        <fullName evidence="1">Putative CRISPR-associated protein</fullName>
    </submittedName>
</protein>
<evidence type="ECO:0000313" key="2">
    <source>
        <dbReference type="Proteomes" id="UP000035034"/>
    </source>
</evidence>
<dbReference type="STRING" id="1077974.GOEFS_110_00070"/>
<dbReference type="Gene3D" id="1.10.132.100">
    <property type="match status" value="1"/>
</dbReference>
<dbReference type="InterPro" id="IPR013381">
    <property type="entry name" value="CRISPR-assoc_prot_Cse1"/>
</dbReference>
<name>H0R5C8_9ACTN</name>
<organism evidence="1 2">
    <name type="scientific">Gordonia effusa NBRC 100432</name>
    <dbReference type="NCBI Taxonomy" id="1077974"/>
    <lineage>
        <taxon>Bacteria</taxon>
        <taxon>Bacillati</taxon>
        <taxon>Actinomycetota</taxon>
        <taxon>Actinomycetes</taxon>
        <taxon>Mycobacteriales</taxon>
        <taxon>Gordoniaceae</taxon>
        <taxon>Gordonia</taxon>
    </lineage>
</organism>
<dbReference type="AlphaFoldDB" id="H0R5C8"/>
<dbReference type="eggNOG" id="COG1203">
    <property type="taxonomic scope" value="Bacteria"/>
</dbReference>
<sequence>MKFNLVDDPWIDVRTADDEPATVSLREFFRRADDLTRIAGDLPTQDFAVLRIALAVFYRVLWLRDETYDDIDIAELWNADSLPLDEIDHYLDTWRHRFELFDDKQPFMQVPDLATASGKTSGLTALVAGSPGEGALFTMQQHIESLSPAEAARWLIHCHAFDISGIKPGAVGDARAKGGKGYPIGIGWCGWLGGLTIEGRTIRETLIHNFAPPENETPDDRPIWEHEPLTPAVREGVEPEGPIGLFTWPIRRIRLHTNNNAVSDVLISNGDPVPYWRQRTSEPMSGWRFSEPQTKKRGSPIYMAREHDPARLLWRSLSTILPDGGRGDKTKDGDPQLLPSSSLDALANRSVFQTISGYAVNLRATGIQYGAQNSVYAELFSDGLTFHPTLARPDSPTRQYVEDALTRADNVARALGSLGGDIALASGGDLEPARSIAREQAYTIMGQLFRVWLPSVTDDNAEERLVVWTEVIRTQISNAASQLVENATPSALAVREVKGRTVSAGSASLWFLKNLHDALGDTAIDPDQLDQLDPQPPQKEAR</sequence>